<comment type="caution">
    <text evidence="2">The sequence shown here is derived from an EMBL/GenBank/DDBJ whole genome shotgun (WGS) entry which is preliminary data.</text>
</comment>
<sequence length="189" mass="20960">MALNWAMLNPNRTAVPLPGEMTIMSIDSGVDLQLTIPTVPPIEPTASSGGSGGFQKMHAQGRIWLTDQRFIFVSVPNSPFESLSVQLHAILSTGFHQPTFGSNYCTFELKPSPEGNLTDGTSVEIRFKDRPMFEFVSHLEKSRERAIYMRKQMAEDEEGLPTYTMPEQSSSVTMVGQVPVENPPGYEFS</sequence>
<dbReference type="PANTHER" id="PTHR31606:SF1">
    <property type="entry name" value="WW DOMAIN BINDING PROTEIN 2, ISOFORM E"/>
    <property type="match status" value="1"/>
</dbReference>
<feature type="compositionally biased region" description="Polar residues" evidence="1">
    <location>
        <begin position="165"/>
        <end position="174"/>
    </location>
</feature>
<keyword evidence="3" id="KW-1185">Reference proteome</keyword>
<dbReference type="GO" id="GO:0005634">
    <property type="term" value="C:nucleus"/>
    <property type="evidence" value="ECO:0007669"/>
    <property type="project" value="TreeGrafter"/>
</dbReference>
<name>A0A8H5C5M4_9AGAR</name>
<dbReference type="SUPFAM" id="SSF50729">
    <property type="entry name" value="PH domain-like"/>
    <property type="match status" value="1"/>
</dbReference>
<evidence type="ECO:0000256" key="1">
    <source>
        <dbReference type="SAM" id="MobiDB-lite"/>
    </source>
</evidence>
<reference evidence="2 3" key="1">
    <citation type="journal article" date="2020" name="ISME J.">
        <title>Uncovering the hidden diversity of litter-decomposition mechanisms in mushroom-forming fungi.</title>
        <authorList>
            <person name="Floudas D."/>
            <person name="Bentzer J."/>
            <person name="Ahren D."/>
            <person name="Johansson T."/>
            <person name="Persson P."/>
            <person name="Tunlid A."/>
        </authorList>
    </citation>
    <scope>NUCLEOTIDE SEQUENCE [LARGE SCALE GENOMIC DNA]</scope>
    <source>
        <strain evidence="2 3">CBS 175.51</strain>
    </source>
</reference>
<gene>
    <name evidence="2" type="ORF">D9611_013543</name>
</gene>
<dbReference type="GO" id="GO:0003713">
    <property type="term" value="F:transcription coactivator activity"/>
    <property type="evidence" value="ECO:0007669"/>
    <property type="project" value="InterPro"/>
</dbReference>
<dbReference type="InterPro" id="IPR011993">
    <property type="entry name" value="PH-like_dom_sf"/>
</dbReference>
<organism evidence="2 3">
    <name type="scientific">Ephemerocybe angulata</name>
    <dbReference type="NCBI Taxonomy" id="980116"/>
    <lineage>
        <taxon>Eukaryota</taxon>
        <taxon>Fungi</taxon>
        <taxon>Dikarya</taxon>
        <taxon>Basidiomycota</taxon>
        <taxon>Agaricomycotina</taxon>
        <taxon>Agaricomycetes</taxon>
        <taxon>Agaricomycetidae</taxon>
        <taxon>Agaricales</taxon>
        <taxon>Agaricineae</taxon>
        <taxon>Psathyrellaceae</taxon>
        <taxon>Ephemerocybe</taxon>
    </lineage>
</organism>
<feature type="region of interest" description="Disordered" evidence="1">
    <location>
        <begin position="161"/>
        <end position="189"/>
    </location>
</feature>
<dbReference type="GO" id="GO:0031490">
    <property type="term" value="F:chromatin DNA binding"/>
    <property type="evidence" value="ECO:0007669"/>
    <property type="project" value="TreeGrafter"/>
</dbReference>
<protein>
    <submittedName>
        <fullName evidence="2">Uncharacterized protein</fullName>
    </submittedName>
</protein>
<dbReference type="AlphaFoldDB" id="A0A8H5C5M4"/>
<evidence type="ECO:0000313" key="2">
    <source>
        <dbReference type="EMBL" id="KAF5334402.1"/>
    </source>
</evidence>
<dbReference type="Gene3D" id="2.30.29.30">
    <property type="entry name" value="Pleckstrin-homology domain (PH domain)/Phosphotyrosine-binding domain (PTB)"/>
    <property type="match status" value="1"/>
</dbReference>
<dbReference type="PANTHER" id="PTHR31606">
    <property type="entry name" value="WW DOMAIN BINDING PROTEIN 2, ISOFORM E"/>
    <property type="match status" value="1"/>
</dbReference>
<dbReference type="OrthoDB" id="1259151at2759"/>
<dbReference type="Proteomes" id="UP000541558">
    <property type="component" value="Unassembled WGS sequence"/>
</dbReference>
<accession>A0A8H5C5M4</accession>
<evidence type="ECO:0000313" key="3">
    <source>
        <dbReference type="Proteomes" id="UP000541558"/>
    </source>
</evidence>
<dbReference type="EMBL" id="JAACJK010000070">
    <property type="protein sequence ID" value="KAF5334402.1"/>
    <property type="molecule type" value="Genomic_DNA"/>
</dbReference>
<dbReference type="CDD" id="cd13214">
    <property type="entry name" value="PH-GRAM_WBP2"/>
    <property type="match status" value="1"/>
</dbReference>
<proteinExistence type="predicted"/>
<dbReference type="InterPro" id="IPR044852">
    <property type="entry name" value="WBP2-like"/>
</dbReference>